<reference evidence="1 2" key="1">
    <citation type="submission" date="2019-03" db="EMBL/GenBank/DDBJ databases">
        <authorList>
            <person name="Jensen L."/>
            <person name="Storgaard J."/>
            <person name="Sulaj E."/>
            <person name="Schramm A."/>
            <person name="Marshall I.P.G."/>
        </authorList>
    </citation>
    <scope>NUCLEOTIDE SEQUENCE [LARGE SCALE GENOMIC DNA]</scope>
    <source>
        <strain evidence="1 2">2017H2G3</strain>
    </source>
</reference>
<dbReference type="InterPro" id="IPR013367">
    <property type="entry name" value="Flagellar_put"/>
</dbReference>
<gene>
    <name evidence="1" type="ORF">E0Y62_01760</name>
</gene>
<keyword evidence="1" id="KW-0969">Cilium</keyword>
<organism evidence="1 2">
    <name type="scientific">Cytobacillus praedii</name>
    <dbReference type="NCBI Taxonomy" id="1742358"/>
    <lineage>
        <taxon>Bacteria</taxon>
        <taxon>Bacillati</taxon>
        <taxon>Bacillota</taxon>
        <taxon>Bacilli</taxon>
        <taxon>Bacillales</taxon>
        <taxon>Bacillaceae</taxon>
        <taxon>Cytobacillus</taxon>
    </lineage>
</organism>
<comment type="caution">
    <text evidence="1">The sequence shown here is derived from an EMBL/GenBank/DDBJ whole genome shotgun (WGS) entry which is preliminary data.</text>
</comment>
<accession>A0A4R1B0S3</accession>
<dbReference type="OrthoDB" id="165650at2"/>
<dbReference type="Pfam" id="PF12611">
    <property type="entry name" value="Flagellar_put"/>
    <property type="match status" value="1"/>
</dbReference>
<dbReference type="EMBL" id="SJTH01000002">
    <property type="protein sequence ID" value="TCJ05983.1"/>
    <property type="molecule type" value="Genomic_DNA"/>
</dbReference>
<dbReference type="RefSeq" id="WP_057763213.1">
    <property type="nucleotide sequence ID" value="NZ_JARMQE010000019.1"/>
</dbReference>
<evidence type="ECO:0000313" key="1">
    <source>
        <dbReference type="EMBL" id="TCJ05983.1"/>
    </source>
</evidence>
<name>A0A4R1B0S3_9BACI</name>
<dbReference type="STRING" id="1742358.GCA_001439605_00804"/>
<keyword evidence="1" id="KW-0282">Flagellum</keyword>
<evidence type="ECO:0000313" key="2">
    <source>
        <dbReference type="Proteomes" id="UP000293846"/>
    </source>
</evidence>
<keyword evidence="1" id="KW-0966">Cell projection</keyword>
<dbReference type="NCBIfam" id="TIGR02530">
    <property type="entry name" value="flg_new"/>
    <property type="match status" value="1"/>
</dbReference>
<sequence length="129" mass="14655">MNKMMFHPIQSKAVSRPKATSVNHTLQSNNKFSVHFQHALQSDNKLTVSKHAQERLLQRGIHINEARWNQIEEKVQEAKNKGVKESLVLLKDAALIVSAKNNTVITAMDREEARTQIFTNINGTILLDQ</sequence>
<keyword evidence="2" id="KW-1185">Reference proteome</keyword>
<protein>
    <submittedName>
        <fullName evidence="1">Flagellar protein</fullName>
    </submittedName>
</protein>
<dbReference type="AlphaFoldDB" id="A0A4R1B0S3"/>
<proteinExistence type="predicted"/>
<dbReference type="Proteomes" id="UP000293846">
    <property type="component" value="Unassembled WGS sequence"/>
</dbReference>